<dbReference type="GO" id="GO:0008897">
    <property type="term" value="F:holo-[acyl-carrier-protein] synthase activity"/>
    <property type="evidence" value="ECO:0007669"/>
    <property type="project" value="InterPro"/>
</dbReference>
<evidence type="ECO:0000313" key="4">
    <source>
        <dbReference type="EMBL" id="MBB5622456.1"/>
    </source>
</evidence>
<accession>A0A7W8YVA1</accession>
<evidence type="ECO:0000256" key="2">
    <source>
        <dbReference type="ARBA" id="ARBA00022679"/>
    </source>
</evidence>
<dbReference type="SUPFAM" id="SSF56214">
    <property type="entry name" value="4'-phosphopantetheinyl transferase"/>
    <property type="match status" value="2"/>
</dbReference>
<dbReference type="EMBL" id="JACHCF010000008">
    <property type="protein sequence ID" value="MBB5622456.1"/>
    <property type="molecule type" value="Genomic_DNA"/>
</dbReference>
<dbReference type="InterPro" id="IPR037143">
    <property type="entry name" value="4-PPantetheinyl_Trfase_dom_sf"/>
</dbReference>
<dbReference type="Gene3D" id="3.90.470.20">
    <property type="entry name" value="4'-phosphopantetheinyl transferase domain"/>
    <property type="match status" value="2"/>
</dbReference>
<dbReference type="PANTHER" id="PTHR12215">
    <property type="entry name" value="PHOSPHOPANTETHEINE TRANSFERASE"/>
    <property type="match status" value="1"/>
</dbReference>
<reference evidence="4 5" key="1">
    <citation type="submission" date="2020-08" db="EMBL/GenBank/DDBJ databases">
        <title>Genomic Encyclopedia of Type Strains, Phase IV (KMG-V): Genome sequencing to study the core and pangenomes of soil and plant-associated prokaryotes.</title>
        <authorList>
            <person name="Whitman W."/>
        </authorList>
    </citation>
    <scope>NUCLEOTIDE SEQUENCE [LARGE SCALE GENOMIC DNA]</scope>
    <source>
        <strain evidence="4 5">MP7CTX6</strain>
    </source>
</reference>
<proteinExistence type="inferred from homology"/>
<keyword evidence="2 4" id="KW-0808">Transferase</keyword>
<sequence>MRTILTDAPDYYDVKVFYAKVSDQVSEEAYQDYIPELPLVLYDKIMRYRLTQDRKLQFLGKALLLAALRDFGYESNCLEDLKFTEFQRPYMDGDIDFNISHSGAVVVCAIARGIKVGIDIEKIVPLDVEDYLEVSMNNIQQAMIQDSSNPLHSFYTLWTLKESILKGDGRGLNIPLKSVVIDSQLSIGTFQENKWYLRKINIEDEYMSHIALSNNIQNLEVIRKF</sequence>
<comment type="similarity">
    <text evidence="1">Belongs to the P-Pant transferase superfamily. Gsp/Sfp/HetI/AcpT family.</text>
</comment>
<dbReference type="Proteomes" id="UP000537718">
    <property type="component" value="Unassembled WGS sequence"/>
</dbReference>
<evidence type="ECO:0000259" key="3">
    <source>
        <dbReference type="Pfam" id="PF01648"/>
    </source>
</evidence>
<protein>
    <submittedName>
        <fullName evidence="4">4'-phosphopantetheinyl transferase</fullName>
        <ecNumber evidence="4">2.7.8.-</ecNumber>
    </submittedName>
</protein>
<name>A0A7W8YVA1_9SPHI</name>
<evidence type="ECO:0000256" key="1">
    <source>
        <dbReference type="ARBA" id="ARBA00010990"/>
    </source>
</evidence>
<dbReference type="GO" id="GO:0019878">
    <property type="term" value="P:lysine biosynthetic process via aminoadipic acid"/>
    <property type="evidence" value="ECO:0007669"/>
    <property type="project" value="TreeGrafter"/>
</dbReference>
<dbReference type="AlphaFoldDB" id="A0A7W8YVA1"/>
<evidence type="ECO:0000313" key="5">
    <source>
        <dbReference type="Proteomes" id="UP000537718"/>
    </source>
</evidence>
<gene>
    <name evidence="4" type="ORF">HDE69_003531</name>
</gene>
<dbReference type="RefSeq" id="WP_183868367.1">
    <property type="nucleotide sequence ID" value="NZ_JACHCF010000008.1"/>
</dbReference>
<dbReference type="Pfam" id="PF01648">
    <property type="entry name" value="ACPS"/>
    <property type="match status" value="1"/>
</dbReference>
<comment type="caution">
    <text evidence="4">The sequence shown here is derived from an EMBL/GenBank/DDBJ whole genome shotgun (WGS) entry which is preliminary data.</text>
</comment>
<dbReference type="GO" id="GO:0000287">
    <property type="term" value="F:magnesium ion binding"/>
    <property type="evidence" value="ECO:0007669"/>
    <property type="project" value="InterPro"/>
</dbReference>
<dbReference type="InterPro" id="IPR008278">
    <property type="entry name" value="4-PPantetheinyl_Trfase_dom"/>
</dbReference>
<dbReference type="EC" id="2.7.8.-" evidence="4"/>
<dbReference type="InterPro" id="IPR050559">
    <property type="entry name" value="P-Pant_transferase_sf"/>
</dbReference>
<feature type="domain" description="4'-phosphopantetheinyl transferase" evidence="3">
    <location>
        <begin position="116"/>
        <end position="184"/>
    </location>
</feature>
<organism evidence="4 5">
    <name type="scientific">Pedobacter cryoconitis</name>
    <dbReference type="NCBI Taxonomy" id="188932"/>
    <lineage>
        <taxon>Bacteria</taxon>
        <taxon>Pseudomonadati</taxon>
        <taxon>Bacteroidota</taxon>
        <taxon>Sphingobacteriia</taxon>
        <taxon>Sphingobacteriales</taxon>
        <taxon>Sphingobacteriaceae</taxon>
        <taxon>Pedobacter</taxon>
    </lineage>
</organism>
<dbReference type="GO" id="GO:0005829">
    <property type="term" value="C:cytosol"/>
    <property type="evidence" value="ECO:0007669"/>
    <property type="project" value="TreeGrafter"/>
</dbReference>
<dbReference type="PANTHER" id="PTHR12215:SF10">
    <property type="entry name" value="L-AMINOADIPATE-SEMIALDEHYDE DEHYDROGENASE-PHOSPHOPANTETHEINYL TRANSFERASE"/>
    <property type="match status" value="1"/>
</dbReference>